<keyword evidence="2" id="KW-1185">Reference proteome</keyword>
<dbReference type="RefSeq" id="WP_125568563.1">
    <property type="nucleotide sequence ID" value="NZ_AP019307.1"/>
</dbReference>
<accession>A0A3G9J341</accession>
<dbReference type="KEGG" id="nbe:Back2_17060"/>
<dbReference type="AlphaFoldDB" id="A0A3G9J341"/>
<dbReference type="Proteomes" id="UP000271573">
    <property type="component" value="Chromosome"/>
</dbReference>
<dbReference type="EMBL" id="AP019307">
    <property type="protein sequence ID" value="BBH17419.1"/>
    <property type="molecule type" value="Genomic_DNA"/>
</dbReference>
<protein>
    <submittedName>
        <fullName evidence="1">Uncharacterized protein</fullName>
    </submittedName>
</protein>
<gene>
    <name evidence="1" type="ORF">Back2_17060</name>
</gene>
<evidence type="ECO:0000313" key="1">
    <source>
        <dbReference type="EMBL" id="BBH17419.1"/>
    </source>
</evidence>
<proteinExistence type="predicted"/>
<evidence type="ECO:0000313" key="2">
    <source>
        <dbReference type="Proteomes" id="UP000271573"/>
    </source>
</evidence>
<organism evidence="1 2">
    <name type="scientific">Nocardioides baekrokdamisoli</name>
    <dbReference type="NCBI Taxonomy" id="1804624"/>
    <lineage>
        <taxon>Bacteria</taxon>
        <taxon>Bacillati</taxon>
        <taxon>Actinomycetota</taxon>
        <taxon>Actinomycetes</taxon>
        <taxon>Propionibacteriales</taxon>
        <taxon>Nocardioidaceae</taxon>
        <taxon>Nocardioides</taxon>
    </lineage>
</organism>
<sequence length="100" mass="11709">MSVWMRLSWPLVRLQATEDRITFEARFGIGIFLGPWIVKKEEISAIRMNPSWGDIEIHFREPRRTFLFSSKKYTFGSPVFRPAELLSELHSLGYPVELGH</sequence>
<name>A0A3G9J341_9ACTN</name>
<reference evidence="1 2" key="1">
    <citation type="submission" date="2018-11" db="EMBL/GenBank/DDBJ databases">
        <title>Complete genome sequence of Nocardioides baekrokdamisoli strain KCTC 39748.</title>
        <authorList>
            <person name="Kang S.W."/>
            <person name="Lee K.C."/>
            <person name="Kim K.K."/>
            <person name="Kim J.S."/>
            <person name="Kim D.S."/>
            <person name="Ko S.H."/>
            <person name="Yang S.H."/>
            <person name="Shin Y.K."/>
            <person name="Lee J.S."/>
        </authorList>
    </citation>
    <scope>NUCLEOTIDE SEQUENCE [LARGE SCALE GENOMIC DNA]</scope>
    <source>
        <strain evidence="1 2">KCTC 39748</strain>
    </source>
</reference>